<dbReference type="Proteomes" id="UP000887565">
    <property type="component" value="Unplaced"/>
</dbReference>
<evidence type="ECO:0000313" key="2">
    <source>
        <dbReference type="WBParaSite" id="nRc.2.0.1.t19953-RA"/>
    </source>
</evidence>
<name>A0A915J244_ROMCU</name>
<dbReference type="AlphaFoldDB" id="A0A915J244"/>
<organism evidence="1 2">
    <name type="scientific">Romanomermis culicivorax</name>
    <name type="common">Nematode worm</name>
    <dbReference type="NCBI Taxonomy" id="13658"/>
    <lineage>
        <taxon>Eukaryota</taxon>
        <taxon>Metazoa</taxon>
        <taxon>Ecdysozoa</taxon>
        <taxon>Nematoda</taxon>
        <taxon>Enoplea</taxon>
        <taxon>Dorylaimia</taxon>
        <taxon>Mermithida</taxon>
        <taxon>Mermithoidea</taxon>
        <taxon>Mermithidae</taxon>
        <taxon>Romanomermis</taxon>
    </lineage>
</organism>
<protein>
    <submittedName>
        <fullName evidence="2">Uncharacterized protein</fullName>
    </submittedName>
</protein>
<reference evidence="2" key="1">
    <citation type="submission" date="2022-11" db="UniProtKB">
        <authorList>
            <consortium name="WormBaseParasite"/>
        </authorList>
    </citation>
    <scope>IDENTIFICATION</scope>
</reference>
<dbReference type="WBParaSite" id="nRc.2.0.1.t19953-RA">
    <property type="protein sequence ID" value="nRc.2.0.1.t19953-RA"/>
    <property type="gene ID" value="nRc.2.0.1.g19953"/>
</dbReference>
<evidence type="ECO:0000313" key="1">
    <source>
        <dbReference type="Proteomes" id="UP000887565"/>
    </source>
</evidence>
<keyword evidence="1" id="KW-1185">Reference proteome</keyword>
<accession>A0A915J244</accession>
<proteinExistence type="predicted"/>
<sequence length="143" mass="16258">MAEISNQTDPGKWAQVALCMPKKDLEKVQHGENDQYSIAQVSIDSLNAPQDKRECTEKASVYCALTLFKWFRIYKIAGHQKNDLKFLKRNCKLSLMQSSQRDGRCKGMGQPLTQSWGSFIKKNYDLGAVEVRSNPAHEDNTKC</sequence>